<keyword evidence="3" id="KW-1185">Reference proteome</keyword>
<protein>
    <submittedName>
        <fullName evidence="2">Uncharacterized protein</fullName>
    </submittedName>
</protein>
<sequence length="291" mass="32397">MAEYYFTPTPIKNDNSSFTYNPFYASEMTNSAKTLQFEVESTLPSAEQMIPGPPLHEESIESGGITASGIDQLSSVAQPDERSETPMGDTPAAFKVAKNSQTQVANACNQEFINTGPIILKSISSLNMKIEWRSTIARTPQFLKKDKYQLSCRADYINWLETVVNAKKSKVGLLLTMANPGEALKRATKEDLVGAYMAHEAAKQRAAGKQKTQEGDNNSDDLDDGDLNAVDWERVNIHMDKIYAKNLTKVKYDRHLPVYLDPANPDHYILVTLEACQVWAHALVSHSLFHP</sequence>
<name>A0A0L6UIF5_9BASI</name>
<dbReference type="VEuPathDB" id="FungiDB:VP01_629g5"/>
<gene>
    <name evidence="2" type="ORF">VP01_629g5</name>
</gene>
<comment type="caution">
    <text evidence="2">The sequence shown here is derived from an EMBL/GenBank/DDBJ whole genome shotgun (WGS) entry which is preliminary data.</text>
</comment>
<dbReference type="Proteomes" id="UP000037035">
    <property type="component" value="Unassembled WGS sequence"/>
</dbReference>
<reference evidence="2 3" key="1">
    <citation type="submission" date="2015-08" db="EMBL/GenBank/DDBJ databases">
        <title>Next Generation Sequencing and Analysis of the Genome of Puccinia sorghi L Schw, the Causal Agent of Maize Common Rust.</title>
        <authorList>
            <person name="Rochi L."/>
            <person name="Burguener G."/>
            <person name="Darino M."/>
            <person name="Turjanski A."/>
            <person name="Kreff E."/>
            <person name="Dieguez M.J."/>
            <person name="Sacco F."/>
        </authorList>
    </citation>
    <scope>NUCLEOTIDE SEQUENCE [LARGE SCALE GENOMIC DNA]</scope>
    <source>
        <strain evidence="2 3">RO10H11247</strain>
    </source>
</reference>
<organism evidence="2 3">
    <name type="scientific">Puccinia sorghi</name>
    <dbReference type="NCBI Taxonomy" id="27349"/>
    <lineage>
        <taxon>Eukaryota</taxon>
        <taxon>Fungi</taxon>
        <taxon>Dikarya</taxon>
        <taxon>Basidiomycota</taxon>
        <taxon>Pucciniomycotina</taxon>
        <taxon>Pucciniomycetes</taxon>
        <taxon>Pucciniales</taxon>
        <taxon>Pucciniaceae</taxon>
        <taxon>Puccinia</taxon>
    </lineage>
</organism>
<evidence type="ECO:0000313" key="2">
    <source>
        <dbReference type="EMBL" id="KNZ47590.1"/>
    </source>
</evidence>
<dbReference type="EMBL" id="LAVV01011607">
    <property type="protein sequence ID" value="KNZ47590.1"/>
    <property type="molecule type" value="Genomic_DNA"/>
</dbReference>
<feature type="region of interest" description="Disordered" evidence="1">
    <location>
        <begin position="204"/>
        <end position="224"/>
    </location>
</feature>
<evidence type="ECO:0000313" key="3">
    <source>
        <dbReference type="Proteomes" id="UP000037035"/>
    </source>
</evidence>
<evidence type="ECO:0000256" key="1">
    <source>
        <dbReference type="SAM" id="MobiDB-lite"/>
    </source>
</evidence>
<proteinExistence type="predicted"/>
<dbReference type="AlphaFoldDB" id="A0A0L6UIF5"/>
<accession>A0A0L6UIF5</accession>